<gene>
    <name evidence="4" type="ORF">H1016_02310</name>
</gene>
<reference evidence="4 5" key="1">
    <citation type="journal article" name="Nat. Commun.">
        <title>Undinarchaeota illuminate DPANN phylogeny and the impact of gene transfer on archaeal evolution.</title>
        <authorList>
            <person name="Dombrowski N."/>
            <person name="Williams T.A."/>
            <person name="Sun J."/>
            <person name="Woodcroft B.J."/>
            <person name="Lee J.H."/>
            <person name="Minh B.Q."/>
            <person name="Rinke C."/>
            <person name="Spang A."/>
        </authorList>
    </citation>
    <scope>NUCLEOTIDE SEQUENCE [LARGE SCALE GENOMIC DNA]</scope>
    <source>
        <strain evidence="4">MAG_bin1129</strain>
    </source>
</reference>
<dbReference type="PROSITE" id="PS00318">
    <property type="entry name" value="HMG_COA_REDUCTASE_2"/>
    <property type="match status" value="1"/>
</dbReference>
<dbReference type="EMBL" id="DVAB01000023">
    <property type="protein sequence ID" value="HIK00352.1"/>
    <property type="molecule type" value="Genomic_DNA"/>
</dbReference>
<dbReference type="SUPFAM" id="SSF55035">
    <property type="entry name" value="NAD-binding domain of HMG-CoA reductase"/>
    <property type="match status" value="1"/>
</dbReference>
<keyword evidence="2 3" id="KW-0560">Oxidoreductase</keyword>
<dbReference type="InterPro" id="IPR023074">
    <property type="entry name" value="HMG_CoA_Rdtase_cat_sf"/>
</dbReference>
<dbReference type="InterPro" id="IPR004553">
    <property type="entry name" value="HMG_CoA_Rdtase_bac-typ"/>
</dbReference>
<protein>
    <recommendedName>
        <fullName evidence="3">3-hydroxy-3-methylglutaryl coenzyme A reductase</fullName>
        <shortName evidence="3">HMG-CoA reductase</shortName>
    </recommendedName>
</protein>
<dbReference type="AlphaFoldDB" id="A0A832XJB5"/>
<dbReference type="InterPro" id="IPR023076">
    <property type="entry name" value="HMG_CoA_Rdtase_CS"/>
</dbReference>
<dbReference type="SUPFAM" id="SSF56542">
    <property type="entry name" value="Substrate-binding domain of HMG-CoA reductase"/>
    <property type="match status" value="1"/>
</dbReference>
<accession>A0A832XJB5</accession>
<dbReference type="Gene3D" id="1.10.8.660">
    <property type="match status" value="1"/>
</dbReference>
<dbReference type="InterPro" id="IPR002202">
    <property type="entry name" value="HMG_CoA_Rdtase"/>
</dbReference>
<dbReference type="GO" id="GO:0004420">
    <property type="term" value="F:hydroxymethylglutaryl-CoA reductase (NADPH) activity"/>
    <property type="evidence" value="ECO:0007669"/>
    <property type="project" value="InterPro"/>
</dbReference>
<dbReference type="PANTHER" id="PTHR10572:SF24">
    <property type="entry name" value="3-HYDROXY-3-METHYLGLUTARYL-COENZYME A REDUCTASE"/>
    <property type="match status" value="1"/>
</dbReference>
<dbReference type="GO" id="GO:0015936">
    <property type="term" value="P:coenzyme A metabolic process"/>
    <property type="evidence" value="ECO:0007669"/>
    <property type="project" value="InterPro"/>
</dbReference>
<comment type="similarity">
    <text evidence="1 3">Belongs to the HMG-CoA reductase family.</text>
</comment>
<dbReference type="Gene3D" id="3.90.770.10">
    <property type="entry name" value="3-hydroxy-3-methylglutaryl-coenzyme A Reductase, Chain A, domain 2"/>
    <property type="match status" value="2"/>
</dbReference>
<name>A0A832XJB5_9ARCH</name>
<dbReference type="InterPro" id="IPR009023">
    <property type="entry name" value="HMG_CoA_Rdtase_NAD(P)-bd_sf"/>
</dbReference>
<evidence type="ECO:0000313" key="5">
    <source>
        <dbReference type="Proteomes" id="UP000646946"/>
    </source>
</evidence>
<evidence type="ECO:0000256" key="3">
    <source>
        <dbReference type="RuleBase" id="RU361219"/>
    </source>
</evidence>
<evidence type="ECO:0000256" key="1">
    <source>
        <dbReference type="ARBA" id="ARBA00007661"/>
    </source>
</evidence>
<dbReference type="PRINTS" id="PR00071">
    <property type="entry name" value="HMGCOARDTASE"/>
</dbReference>
<dbReference type="CDD" id="cd00644">
    <property type="entry name" value="HMG-CoA_reductase_classII"/>
    <property type="match status" value="1"/>
</dbReference>
<dbReference type="PANTHER" id="PTHR10572">
    <property type="entry name" value="3-HYDROXY-3-METHYLGLUTARYL-COENZYME A REDUCTASE"/>
    <property type="match status" value="1"/>
</dbReference>
<dbReference type="PROSITE" id="PS50065">
    <property type="entry name" value="HMG_COA_REDUCTASE_4"/>
    <property type="match status" value="1"/>
</dbReference>
<dbReference type="PROSITE" id="PS01192">
    <property type="entry name" value="HMG_COA_REDUCTASE_3"/>
    <property type="match status" value="1"/>
</dbReference>
<evidence type="ECO:0000256" key="2">
    <source>
        <dbReference type="ARBA" id="ARBA00023002"/>
    </source>
</evidence>
<evidence type="ECO:0000313" key="4">
    <source>
        <dbReference type="EMBL" id="HIK00352.1"/>
    </source>
</evidence>
<dbReference type="PROSITE" id="PS00066">
    <property type="entry name" value="HMG_COA_REDUCTASE_1"/>
    <property type="match status" value="1"/>
</dbReference>
<dbReference type="InterPro" id="IPR009029">
    <property type="entry name" value="HMG_CoA_Rdtase_sub-bd_dom_sf"/>
</dbReference>
<dbReference type="NCBIfam" id="TIGR00532">
    <property type="entry name" value="HMG_CoA_R_NAD"/>
    <property type="match status" value="1"/>
</dbReference>
<comment type="caution">
    <text evidence="4">The sequence shown here is derived from an EMBL/GenBank/DDBJ whole genome shotgun (WGS) entry which is preliminary data.</text>
</comment>
<sequence>MVKSSQISGFYKLPIEKRLELVKEFANLSEEEVELLKKQSALDFSLADKMVENAIGTFPLPLGVAVNFLVNGKDYLVPMAIEEPSVIAAASNAAKIARVKGGFKSNCTDPIMIGQIQVVKLKNLQKARKQILSNKKKIIELCNKQDSTLIKFGGGCKNIEVRVLNKPEKMLVVHLLVDCRDAMGANAVNTMCEAVAPFIENLTGGHVYLRIISNLAVHRLVKAEAVFDKKSLGGELAVAGVIHAYNFAVADPFRAATHNKGIMNAVSSIAIATGNDFRALEAGAHAYASVKNKKYSPLTKFEKTKSGDLKGTLEMPMAVGLVGGATKVHPVAKVNIKILGVQTARELAEVIGAVGLAQNLAALRALATEGIQRGHMELHARNIAVTAGAPQNLAEKIAAQMIKEKNISVSRAKEILEQLK</sequence>
<dbReference type="Pfam" id="PF00368">
    <property type="entry name" value="HMG-CoA_red"/>
    <property type="match status" value="1"/>
</dbReference>
<organism evidence="4 5">
    <name type="scientific">Candidatus Naiadarchaeum limnaeum</name>
    <dbReference type="NCBI Taxonomy" id="2756139"/>
    <lineage>
        <taxon>Archaea</taxon>
        <taxon>Candidatus Undinarchaeota</taxon>
        <taxon>Candidatus Undinarchaeia</taxon>
        <taxon>Candidatus Naiadarchaeales</taxon>
        <taxon>Candidatus Naiadarchaeaceae</taxon>
        <taxon>Candidatus Naiadarchaeum</taxon>
    </lineage>
</organism>
<dbReference type="Proteomes" id="UP000646946">
    <property type="component" value="Unassembled WGS sequence"/>
</dbReference>
<keyword evidence="5" id="KW-1185">Reference proteome</keyword>
<proteinExistence type="inferred from homology"/>